<evidence type="ECO:0000313" key="3">
    <source>
        <dbReference type="Proteomes" id="UP000787635"/>
    </source>
</evidence>
<proteinExistence type="predicted"/>
<keyword evidence="1 2" id="KW-0808">Transferase</keyword>
<accession>A0ABX1E6W2</accession>
<dbReference type="InterPro" id="IPR044855">
    <property type="entry name" value="CoA-Trfase_III_dom3_sf"/>
</dbReference>
<dbReference type="Proteomes" id="UP000787635">
    <property type="component" value="Unassembled WGS sequence"/>
</dbReference>
<dbReference type="PANTHER" id="PTHR48207">
    <property type="entry name" value="SUCCINATE--HYDROXYMETHYLGLUTARATE COA-TRANSFERASE"/>
    <property type="match status" value="1"/>
</dbReference>
<keyword evidence="3" id="KW-1185">Reference proteome</keyword>
<evidence type="ECO:0000313" key="2">
    <source>
        <dbReference type="EMBL" id="NKC32816.1"/>
    </source>
</evidence>
<dbReference type="PANTHER" id="PTHR48207:SF3">
    <property type="entry name" value="SUCCINATE--HYDROXYMETHYLGLUTARATE COA-TRANSFERASE"/>
    <property type="match status" value="1"/>
</dbReference>
<protein>
    <submittedName>
        <fullName evidence="2">CoA transferase</fullName>
    </submittedName>
</protein>
<comment type="caution">
    <text evidence="2">The sequence shown here is derived from an EMBL/GenBank/DDBJ whole genome shotgun (WGS) entry which is preliminary data.</text>
</comment>
<sequence>MTDASRPLAGLLVVAMEQAVAAPTCSVKLADAGARVIKIERAEGDFARGYDTAAAGQSSYFVWLNRGKESLVLDIKQPDDKALLARILARADVFIQNLAPGAMARAGFGSAELRARHKRLITVDISGYGEEGDYAAMKAYDLLVQAESGLAAITGHPAGPGRVGVSVVDIACGMNAHAAVLEALIARSVTGQGTGIAVSLFDGMADWMNVPLLTYEGTGRAPARVGLAHPSICPYGAFATADGALVLISIQNEREWAALCAAILAEPALATQPGWRSNNERVANRPLVDARVAAAFAAWDRDAAAARLNQAGIAYGFVNGVPELATHPALRRLVVETPEGPVAMAAPAARLAAPRRYGAVPALGAHSAAIRAEFCAEC</sequence>
<dbReference type="SUPFAM" id="SSF89796">
    <property type="entry name" value="CoA-transferase family III (CaiB/BaiF)"/>
    <property type="match status" value="1"/>
</dbReference>
<dbReference type="Gene3D" id="3.40.50.10540">
    <property type="entry name" value="Crotonobetainyl-coa:carnitine coa-transferase, domain 1"/>
    <property type="match status" value="1"/>
</dbReference>
<dbReference type="Gene3D" id="3.30.1540.10">
    <property type="entry name" value="formyl-coa transferase, domain 3"/>
    <property type="match status" value="1"/>
</dbReference>
<organism evidence="2 3">
    <name type="scientific">Falsiroseomonas selenitidurans</name>
    <dbReference type="NCBI Taxonomy" id="2716335"/>
    <lineage>
        <taxon>Bacteria</taxon>
        <taxon>Pseudomonadati</taxon>
        <taxon>Pseudomonadota</taxon>
        <taxon>Alphaproteobacteria</taxon>
        <taxon>Acetobacterales</taxon>
        <taxon>Roseomonadaceae</taxon>
        <taxon>Falsiroseomonas</taxon>
    </lineage>
</organism>
<dbReference type="GO" id="GO:0016740">
    <property type="term" value="F:transferase activity"/>
    <property type="evidence" value="ECO:0007669"/>
    <property type="project" value="UniProtKB-KW"/>
</dbReference>
<dbReference type="InterPro" id="IPR023606">
    <property type="entry name" value="CoA-Trfase_III_dom_1_sf"/>
</dbReference>
<gene>
    <name evidence="2" type="ORF">HEQ75_18270</name>
</gene>
<dbReference type="InterPro" id="IPR003673">
    <property type="entry name" value="CoA-Trfase_fam_III"/>
</dbReference>
<reference evidence="2 3" key="1">
    <citation type="submission" date="2020-03" db="EMBL/GenBank/DDBJ databases">
        <title>Roseomonas selenitidurans sp. nov. isolated from urban soil.</title>
        <authorList>
            <person name="Liu H."/>
        </authorList>
    </citation>
    <scope>NUCLEOTIDE SEQUENCE [LARGE SCALE GENOMIC DNA]</scope>
    <source>
        <strain evidence="2 3">BU-1</strain>
    </source>
</reference>
<dbReference type="EMBL" id="JAAVNE010000032">
    <property type="protein sequence ID" value="NKC32816.1"/>
    <property type="molecule type" value="Genomic_DNA"/>
</dbReference>
<dbReference type="Pfam" id="PF02515">
    <property type="entry name" value="CoA_transf_3"/>
    <property type="match status" value="1"/>
</dbReference>
<dbReference type="RefSeq" id="WP_168033329.1">
    <property type="nucleotide sequence ID" value="NZ_JAAVNE010000032.1"/>
</dbReference>
<dbReference type="InterPro" id="IPR050483">
    <property type="entry name" value="CoA-transferase_III_domain"/>
</dbReference>
<name>A0ABX1E6W2_9PROT</name>
<evidence type="ECO:0000256" key="1">
    <source>
        <dbReference type="ARBA" id="ARBA00022679"/>
    </source>
</evidence>